<evidence type="ECO:0000256" key="1">
    <source>
        <dbReference type="SAM" id="MobiDB-lite"/>
    </source>
</evidence>
<dbReference type="EMBL" id="MT740737">
    <property type="protein sequence ID" value="QMV33104.1"/>
    <property type="molecule type" value="Genomic_DNA"/>
</dbReference>
<dbReference type="Proteomes" id="UP000515649">
    <property type="component" value="Segment"/>
</dbReference>
<feature type="compositionally biased region" description="Basic and acidic residues" evidence="1">
    <location>
        <begin position="103"/>
        <end position="112"/>
    </location>
</feature>
<keyword evidence="3" id="KW-1185">Reference proteome</keyword>
<organism evidence="2 3">
    <name type="scientific">Ralstonia phage Firinga</name>
    <dbReference type="NCBI Taxonomy" id="2759725"/>
    <lineage>
        <taxon>Viruses</taxon>
        <taxon>Duplodnaviria</taxon>
        <taxon>Heunggongvirae</taxon>
        <taxon>Uroviricota</taxon>
        <taxon>Caudoviricetes</taxon>
        <taxon>Firingavirus</taxon>
        <taxon>Firingavirus firinga</taxon>
    </lineage>
</organism>
<sequence length="112" mass="12691">MADQDRTKGKKAPKLVGPFPRGTRPWRRGAYKTMPKPNSNMVGFQYWNGAYWGLIRSTPYLAKKNGRTRSSHQKPKWWGIATMEQQYRVPIDEPGLNTEGDTGAEKPDAVLA</sequence>
<reference evidence="2 3" key="1">
    <citation type="submission" date="2020-07" db="EMBL/GenBank/DDBJ databases">
        <title>Ralstonia phages.</title>
        <authorList>
            <person name="Trotereau A."/>
            <person name="Boyer C."/>
            <person name="Torres-Barcelo C."/>
        </authorList>
    </citation>
    <scope>NUCLEOTIDE SEQUENCE [LARGE SCALE GENOMIC DNA]</scope>
</reference>
<accession>A0A7G5B9Y1</accession>
<evidence type="ECO:0000313" key="2">
    <source>
        <dbReference type="EMBL" id="QMV33104.1"/>
    </source>
</evidence>
<evidence type="ECO:0000313" key="3">
    <source>
        <dbReference type="Proteomes" id="UP000515649"/>
    </source>
</evidence>
<feature type="region of interest" description="Disordered" evidence="1">
    <location>
        <begin position="91"/>
        <end position="112"/>
    </location>
</feature>
<protein>
    <submittedName>
        <fullName evidence="2">Uncharacterized protein</fullName>
    </submittedName>
</protein>
<feature type="region of interest" description="Disordered" evidence="1">
    <location>
        <begin position="1"/>
        <end position="34"/>
    </location>
</feature>
<name>A0A7G5B9Y1_9CAUD</name>
<gene>
    <name evidence="2" type="ORF">18C_00036</name>
</gene>
<proteinExistence type="predicted"/>